<evidence type="ECO:0000313" key="3">
    <source>
        <dbReference type="EMBL" id="SVC43555.1"/>
    </source>
</evidence>
<reference evidence="3" key="1">
    <citation type="submission" date="2018-05" db="EMBL/GenBank/DDBJ databases">
        <authorList>
            <person name="Lanie J.A."/>
            <person name="Ng W.-L."/>
            <person name="Kazmierczak K.M."/>
            <person name="Andrzejewski T.M."/>
            <person name="Davidsen T.M."/>
            <person name="Wayne K.J."/>
            <person name="Tettelin H."/>
            <person name="Glass J.I."/>
            <person name="Rusch D."/>
            <person name="Podicherti R."/>
            <person name="Tsui H.-C.T."/>
            <person name="Winkler M.E."/>
        </authorList>
    </citation>
    <scope>NUCLEOTIDE SEQUENCE</scope>
</reference>
<protein>
    <recommendedName>
        <fullName evidence="2">Terminase large subunit gp17-like C-terminal domain-containing protein</fullName>
    </recommendedName>
</protein>
<organism evidence="3">
    <name type="scientific">marine metagenome</name>
    <dbReference type="NCBI Taxonomy" id="408172"/>
    <lineage>
        <taxon>unclassified sequences</taxon>
        <taxon>metagenomes</taxon>
        <taxon>ecological metagenomes</taxon>
    </lineage>
</organism>
<feature type="domain" description="Terminase large subunit gp17-like C-terminal" evidence="2">
    <location>
        <begin position="110"/>
        <end position="280"/>
    </location>
</feature>
<evidence type="ECO:0000256" key="1">
    <source>
        <dbReference type="ARBA" id="ARBA00022612"/>
    </source>
</evidence>
<proteinExistence type="predicted"/>
<dbReference type="Gene3D" id="3.30.420.240">
    <property type="match status" value="1"/>
</dbReference>
<gene>
    <name evidence="3" type="ORF">METZ01_LOCUS296409</name>
</gene>
<accession>A0A382M6H2</accession>
<keyword evidence="1" id="KW-1188">Viral release from host cell</keyword>
<dbReference type="Pfam" id="PF17289">
    <property type="entry name" value="Terminase_6C"/>
    <property type="match status" value="1"/>
</dbReference>
<feature type="non-terminal residue" evidence="3">
    <location>
        <position position="1"/>
    </location>
</feature>
<evidence type="ECO:0000259" key="2">
    <source>
        <dbReference type="Pfam" id="PF17289"/>
    </source>
</evidence>
<dbReference type="EMBL" id="UINC01091074">
    <property type="protein sequence ID" value="SVC43555.1"/>
    <property type="molecule type" value="Genomic_DNA"/>
</dbReference>
<dbReference type="InterPro" id="IPR035421">
    <property type="entry name" value="Terminase_6C"/>
</dbReference>
<name>A0A382M6H2_9ZZZZ</name>
<dbReference type="AlphaFoldDB" id="A0A382M6H2"/>
<sequence length="319" mass="36458">DEDVFATLWKQSQDKFDENGNESELGSNGFYGFTAGWDEHPERDEVWKQQELSRIGEERFRREYGCEFLVYEETLINSIFLSTLEGKQPIFNMGQTRWYEKINKESTYVIALDPAMGTGGDNAAIQVFELPSYNQVAEWKHNTTAIPQQIRILKDIANYIKDESENPNGSNIYWSVENNTIGESALLVIQDFGEDSIPGMLVNEPIRKGHIRRFRKGFNTTHKTKVVACARLKSMIERGKMRINSKPLVSELKSFIASGVTYRAKTGEHDDLVSASLLAMRVIQVLKDWDPKIYTSFSQADEDTTERVIPLPIFVSHVN</sequence>